<evidence type="ECO:0000256" key="7">
    <source>
        <dbReference type="SAM" id="SignalP"/>
    </source>
</evidence>
<feature type="active site" description="Charge relay system" evidence="5">
    <location>
        <position position="262"/>
    </location>
</feature>
<dbReference type="PRINTS" id="PR00723">
    <property type="entry name" value="SUBTILISIN"/>
</dbReference>
<protein>
    <submittedName>
        <fullName evidence="8">Uncharacterized protein</fullName>
    </submittedName>
</protein>
<dbReference type="PANTHER" id="PTHR43806">
    <property type="entry name" value="PEPTIDASE S8"/>
    <property type="match status" value="1"/>
</dbReference>
<dbReference type="GO" id="GO:0005615">
    <property type="term" value="C:extracellular space"/>
    <property type="evidence" value="ECO:0007669"/>
    <property type="project" value="TreeGrafter"/>
</dbReference>
<evidence type="ECO:0000256" key="4">
    <source>
        <dbReference type="ARBA" id="ARBA00022825"/>
    </source>
</evidence>
<organism evidence="8 9">
    <name type="scientific">Anaeromyces robustus</name>
    <dbReference type="NCBI Taxonomy" id="1754192"/>
    <lineage>
        <taxon>Eukaryota</taxon>
        <taxon>Fungi</taxon>
        <taxon>Fungi incertae sedis</taxon>
        <taxon>Chytridiomycota</taxon>
        <taxon>Chytridiomycota incertae sedis</taxon>
        <taxon>Neocallimastigomycetes</taxon>
        <taxon>Neocallimastigales</taxon>
        <taxon>Neocallimastigaceae</taxon>
        <taxon>Anaeromyces</taxon>
    </lineage>
</organism>
<dbReference type="GO" id="GO:0006508">
    <property type="term" value="P:proteolysis"/>
    <property type="evidence" value="ECO:0007669"/>
    <property type="project" value="UniProtKB-KW"/>
</dbReference>
<comment type="similarity">
    <text evidence="1 5">Belongs to the peptidase S8 family.</text>
</comment>
<dbReference type="SUPFAM" id="SSF52743">
    <property type="entry name" value="Subtilisin-like"/>
    <property type="match status" value="1"/>
</dbReference>
<comment type="caution">
    <text evidence="8">The sequence shown here is derived from an EMBL/GenBank/DDBJ whole genome shotgun (WGS) entry which is preliminary data.</text>
</comment>
<evidence type="ECO:0000256" key="3">
    <source>
        <dbReference type="ARBA" id="ARBA00022801"/>
    </source>
</evidence>
<dbReference type="PROSITE" id="PS51892">
    <property type="entry name" value="SUBTILASE"/>
    <property type="match status" value="1"/>
</dbReference>
<dbReference type="EMBL" id="MCFG01000118">
    <property type="protein sequence ID" value="ORX81488.1"/>
    <property type="molecule type" value="Genomic_DNA"/>
</dbReference>
<evidence type="ECO:0000256" key="2">
    <source>
        <dbReference type="ARBA" id="ARBA00022670"/>
    </source>
</evidence>
<dbReference type="GO" id="GO:0004252">
    <property type="term" value="F:serine-type endopeptidase activity"/>
    <property type="evidence" value="ECO:0007669"/>
    <property type="project" value="UniProtKB-UniRule"/>
</dbReference>
<keyword evidence="2 5" id="KW-0645">Protease</keyword>
<dbReference type="PANTHER" id="PTHR43806:SF58">
    <property type="entry name" value="ALKALINE PROTEASE 1-RELATED"/>
    <property type="match status" value="1"/>
</dbReference>
<dbReference type="InterPro" id="IPR023827">
    <property type="entry name" value="Peptidase_S8_Asp-AS"/>
</dbReference>
<feature type="compositionally biased region" description="Low complexity" evidence="6">
    <location>
        <begin position="1294"/>
        <end position="1303"/>
    </location>
</feature>
<feature type="region of interest" description="Disordered" evidence="6">
    <location>
        <begin position="1190"/>
        <end position="1240"/>
    </location>
</feature>
<dbReference type="InterPro" id="IPR036852">
    <property type="entry name" value="Peptidase_S8/S53_dom_sf"/>
</dbReference>
<evidence type="ECO:0000313" key="8">
    <source>
        <dbReference type="EMBL" id="ORX81488.1"/>
    </source>
</evidence>
<dbReference type="PROSITE" id="PS00138">
    <property type="entry name" value="SUBTILASE_SER"/>
    <property type="match status" value="1"/>
</dbReference>
<evidence type="ECO:0000256" key="5">
    <source>
        <dbReference type="PROSITE-ProRule" id="PRU01240"/>
    </source>
</evidence>
<dbReference type="PROSITE" id="PS00136">
    <property type="entry name" value="SUBTILASE_ASP"/>
    <property type="match status" value="1"/>
</dbReference>
<feature type="active site" description="Charge relay system" evidence="5">
    <location>
        <position position="478"/>
    </location>
</feature>
<gene>
    <name evidence="8" type="ORF">BCR32DRAFT_327302</name>
</gene>
<dbReference type="Gene3D" id="3.40.50.200">
    <property type="entry name" value="Peptidase S8/S53 domain"/>
    <property type="match status" value="1"/>
</dbReference>
<keyword evidence="7" id="KW-0732">Signal</keyword>
<dbReference type="InterPro" id="IPR050131">
    <property type="entry name" value="Peptidase_S8_subtilisin-like"/>
</dbReference>
<sequence length="1411" mass="160762">MNYFLFIAIIILTNFCISVYSENAYYIIGIQRKKLDKNFDYENHEIDELVNDRMNDIYDVIQENKESYSLENGEMDQKLDELNSSTLKKRNNKNKRFLFINKIRPNNSFYKRSLNNTEDYNLDDLYEYIPFESQLISHICPISNYYTVVAYLSDEALEAVRTLDNVLYCEKSNTHTIEGTVNNNKKSNNSINKNEIYYNIEEIKKETKWNDVNVQSFNYPSYPNYLSLISQSPSNINHSKTYDENFYYPSSAGQGVDIYFLDSGINVSHDDFDIYKGASYERTVSCDAVIDEIDFRYTSEDEKKKCNFKDVSSTHGTLTASIAGGKIFGVAKKANIHMIANDLTDSAILKSFDYILNNGNKHKTIINMSIGGFVPYSRSLEDKINDLINEGFILIVSAGNEGQNACLSHYSENFHAFTGYNKMISVGAVDTEFKNNEIIMSSYSNFGKCIDIFAPGHVIDISNISTSSDILRDGEGTSFSSPLVAGVAASIISENPETVFNQELMKKTLINMSIKNVIKNLGSSDTPNRLLNNGKKLSYSPDDNAEKCGISSSNKASCSDGCCTKEGICVKYNDKTYNKCLVENGCQNKYGFCISSKESIEECEKEIKENKECQIELPLDIPTDVNSGYYENIDKSLLNKCITFNSDKCMSFYRKLNSNNSLCSVAKNYKSLGYINSLDKERYDYYNEVCTHVLDVTCYNEYKIYTRCKFDDLSKYANEFEIDEEVCETFKSDKCQNFYKNGLKSLSTCYVFKDFQYVLPTDSKVLEAEYEKIKKQCDNNSKSVEKSCQKVLADADECLFEISSKSSESVKIEKCTKYKSEKCQNFYKYSPNCFVDPEDKYLLKIQDYFYDNEGICDDESSFSDKTKKKIYSDCEKELKSEQNKECILPKYNLEMSEKELSKYCKIFNSDKCQKYYYFERDSFVCSYKRINSGMEYLEQVDSFESNIEVYSNVCNLKGEKIYEKCEYEFTKSGYYRCFIKNKSDLNAEELKDFCTGFKSDKCVDLYSDYFLSFFPYCQSYLNDIMGDIEERYNYGNKVCTDYFGKDKKSYIEKCNKEKKEYKECLTIGEASSNKSKLKDQCTIFLKEKCQNYYINEKIYVPNCVIVDDYSFGDVYDEIYMDAGILTNYLYNVDCRSVVAKTTTTTKKTTTTTKKTTTTTKKTTTTTKKTTTTTKKATTTTKKTTTTTKKTTTTTKKPTTTTKKPTTTAKKTTTTTKKPTTVKKASATTKKPTTTTKKSTKKSTTTTKKSTKKSTTTTKKSTKKSTTTTKKSTKKSTTTTKKSTKKATTTTKKATTTTKKSVSKNAIKINATKTTTKKATTKTSKKSTTKTSTKKSTTKTSTKKSTTKTSTKKSTTKTSTKKSTTKTSTKKSTTKTSTKKSTTKTSTKKSTTKTSSKKSTKKTTTTKRQTKK</sequence>
<dbReference type="Proteomes" id="UP000193944">
    <property type="component" value="Unassembled WGS sequence"/>
</dbReference>
<feature type="active site" description="Charge relay system" evidence="5">
    <location>
        <position position="315"/>
    </location>
</feature>
<keyword evidence="4 5" id="KW-0720">Serine protease</keyword>
<name>A0A1Y1X712_9FUNG</name>
<accession>A0A1Y1X712</accession>
<feature type="signal peptide" evidence="7">
    <location>
        <begin position="1"/>
        <end position="21"/>
    </location>
</feature>
<evidence type="ECO:0000313" key="9">
    <source>
        <dbReference type="Proteomes" id="UP000193944"/>
    </source>
</evidence>
<dbReference type="OrthoDB" id="19448at2759"/>
<feature type="compositionally biased region" description="Basic residues" evidence="6">
    <location>
        <begin position="1314"/>
        <end position="1411"/>
    </location>
</feature>
<dbReference type="InterPro" id="IPR023828">
    <property type="entry name" value="Peptidase_S8_Ser-AS"/>
</dbReference>
<feature type="region of interest" description="Disordered" evidence="6">
    <location>
        <begin position="1294"/>
        <end position="1411"/>
    </location>
</feature>
<dbReference type="STRING" id="1754192.A0A1Y1X712"/>
<keyword evidence="3 5" id="KW-0378">Hydrolase</keyword>
<reference evidence="8 9" key="1">
    <citation type="submission" date="2016-08" db="EMBL/GenBank/DDBJ databases">
        <title>A Parts List for Fungal Cellulosomes Revealed by Comparative Genomics.</title>
        <authorList>
            <consortium name="DOE Joint Genome Institute"/>
            <person name="Haitjema C.H."/>
            <person name="Gilmore S.P."/>
            <person name="Henske J.K."/>
            <person name="Solomon K.V."/>
            <person name="De Groot R."/>
            <person name="Kuo A."/>
            <person name="Mondo S.J."/>
            <person name="Salamov A.A."/>
            <person name="Labutti K."/>
            <person name="Zhao Z."/>
            <person name="Chiniquy J."/>
            <person name="Barry K."/>
            <person name="Brewer H.M."/>
            <person name="Purvine S.O."/>
            <person name="Wright A.T."/>
            <person name="Boxma B."/>
            <person name="Van Alen T."/>
            <person name="Hackstein J.H."/>
            <person name="Baker S.E."/>
            <person name="Grigoriev I.V."/>
            <person name="O'Malley M.A."/>
        </authorList>
    </citation>
    <scope>NUCLEOTIDE SEQUENCE [LARGE SCALE GENOMIC DNA]</scope>
    <source>
        <strain evidence="8 9">S4</strain>
    </source>
</reference>
<evidence type="ECO:0000256" key="6">
    <source>
        <dbReference type="SAM" id="MobiDB-lite"/>
    </source>
</evidence>
<dbReference type="InterPro" id="IPR015500">
    <property type="entry name" value="Peptidase_S8_subtilisin-rel"/>
</dbReference>
<feature type="chain" id="PRO_5012214778" evidence="7">
    <location>
        <begin position="22"/>
        <end position="1411"/>
    </location>
</feature>
<reference evidence="8 9" key="2">
    <citation type="submission" date="2016-08" db="EMBL/GenBank/DDBJ databases">
        <title>Pervasive Adenine N6-methylation of Active Genes in Fungi.</title>
        <authorList>
            <consortium name="DOE Joint Genome Institute"/>
            <person name="Mondo S.J."/>
            <person name="Dannebaum R.O."/>
            <person name="Kuo R.C."/>
            <person name="Labutti K."/>
            <person name="Haridas S."/>
            <person name="Kuo A."/>
            <person name="Salamov A."/>
            <person name="Ahrendt S.R."/>
            <person name="Lipzen A."/>
            <person name="Sullivan W."/>
            <person name="Andreopoulos W.B."/>
            <person name="Clum A."/>
            <person name="Lindquist E."/>
            <person name="Daum C."/>
            <person name="Ramamoorthy G.K."/>
            <person name="Gryganskyi A."/>
            <person name="Culley D."/>
            <person name="Magnuson J.K."/>
            <person name="James T.Y."/>
            <person name="O'Malley M.A."/>
            <person name="Stajich J.E."/>
            <person name="Spatafora J.W."/>
            <person name="Visel A."/>
            <person name="Grigoriev I.V."/>
        </authorList>
    </citation>
    <scope>NUCLEOTIDE SEQUENCE [LARGE SCALE GENOMIC DNA]</scope>
    <source>
        <strain evidence="8 9">S4</strain>
    </source>
</reference>
<keyword evidence="9" id="KW-1185">Reference proteome</keyword>
<proteinExistence type="inferred from homology"/>
<evidence type="ECO:0000256" key="1">
    <source>
        <dbReference type="ARBA" id="ARBA00011073"/>
    </source>
</evidence>